<evidence type="ECO:0000259" key="14">
    <source>
        <dbReference type="Pfam" id="PF00905"/>
    </source>
</evidence>
<keyword evidence="10 13" id="KW-1133">Transmembrane helix</keyword>
<dbReference type="InterPro" id="IPR050515">
    <property type="entry name" value="Beta-lactam/transpept"/>
</dbReference>
<accession>A0A1G2BA93</accession>
<dbReference type="EMBL" id="MHKI01000026">
    <property type="protein sequence ID" value="OGY86032.1"/>
    <property type="molecule type" value="Genomic_DNA"/>
</dbReference>
<dbReference type="PANTHER" id="PTHR30627">
    <property type="entry name" value="PEPTIDOGLYCAN D,D-TRANSPEPTIDASE"/>
    <property type="match status" value="1"/>
</dbReference>
<feature type="transmembrane region" description="Helical" evidence="13">
    <location>
        <begin position="52"/>
        <end position="72"/>
    </location>
</feature>
<dbReference type="InterPro" id="IPR012338">
    <property type="entry name" value="Beta-lactam/transpept-like"/>
</dbReference>
<dbReference type="SUPFAM" id="SSF56519">
    <property type="entry name" value="Penicillin binding protein dimerisation domain"/>
    <property type="match status" value="1"/>
</dbReference>
<comment type="caution">
    <text evidence="16">The sequence shown here is derived from an EMBL/GenBank/DDBJ whole genome shotgun (WGS) entry which is preliminary data.</text>
</comment>
<dbReference type="PANTHER" id="PTHR30627:SF2">
    <property type="entry name" value="PEPTIDOGLYCAN D,D-TRANSPEPTIDASE MRDA"/>
    <property type="match status" value="1"/>
</dbReference>
<dbReference type="AlphaFoldDB" id="A0A1G2BA93"/>
<dbReference type="NCBIfam" id="TIGR03423">
    <property type="entry name" value="pbp2_mrdA"/>
    <property type="match status" value="1"/>
</dbReference>
<organism evidence="16 17">
    <name type="scientific">Candidatus Kerfeldbacteria bacterium RIFOXYB2_FULL_38_14</name>
    <dbReference type="NCBI Taxonomy" id="1798547"/>
    <lineage>
        <taxon>Bacteria</taxon>
        <taxon>Candidatus Kerfeldiibacteriota</taxon>
    </lineage>
</organism>
<dbReference type="GO" id="GO:0008360">
    <property type="term" value="P:regulation of cell shape"/>
    <property type="evidence" value="ECO:0007669"/>
    <property type="project" value="UniProtKB-KW"/>
</dbReference>
<dbReference type="SUPFAM" id="SSF56601">
    <property type="entry name" value="beta-lactamase/transpeptidase-like"/>
    <property type="match status" value="1"/>
</dbReference>
<comment type="subcellular location">
    <subcellularLocation>
        <location evidence="2">Cell membrane</location>
    </subcellularLocation>
    <subcellularLocation>
        <location evidence="1">Membrane</location>
        <topology evidence="1">Single-pass membrane protein</topology>
    </subcellularLocation>
</comment>
<dbReference type="InterPro" id="IPR036138">
    <property type="entry name" value="PBP_dimer_sf"/>
</dbReference>
<dbReference type="GO" id="GO:0071555">
    <property type="term" value="P:cell wall organization"/>
    <property type="evidence" value="ECO:0007669"/>
    <property type="project" value="UniProtKB-KW"/>
</dbReference>
<evidence type="ECO:0000256" key="5">
    <source>
        <dbReference type="ARBA" id="ARBA00022670"/>
    </source>
</evidence>
<evidence type="ECO:0000256" key="3">
    <source>
        <dbReference type="ARBA" id="ARBA00022475"/>
    </source>
</evidence>
<keyword evidence="7" id="KW-0378">Hydrolase</keyword>
<dbReference type="GO" id="GO:0006508">
    <property type="term" value="P:proteolysis"/>
    <property type="evidence" value="ECO:0007669"/>
    <property type="project" value="UniProtKB-KW"/>
</dbReference>
<dbReference type="Pfam" id="PF00905">
    <property type="entry name" value="Transpeptidase"/>
    <property type="match status" value="1"/>
</dbReference>
<sequence length="649" mass="71670">MKSDPFALYSKNYIKDTSVRSSTKNFLIDGAPPEQSISRPDKMQKFSQQFPIKYLFIIAVIFFGVIVLRVFFLQIVQGANYRKQAEGNRVQIHRTSALRGVIYDANGKLLVKNVPNFRLIIYGRDIQYPSQANLQTAAFRIAQITKLDTAVIKEDLQTSFNSGQPIVLEEHISYDKAMRLMIDTQNIAGVRLEIAYSREYLTREEYGPVLGYTGQMTEEELNNKKQENKDYLPTDDLGKTGIEKAYEDQLKGGDGKQEIEVDFQGREQAILSDTAPLAGANIHLTINSNLQQALYNALKKVVDEQNFPGASAVAMNPQNGKILSLVSYPAYDSNLFAQGISQENYQKLTEDKKQPLFNRVISGQFPSGSVFKPIVAGAALEEHVIDINTTFVSTGGITVGGSIFPDWKTGGHGVTNVIKGLAESVNTFFYYIGGGDNEGMTGLGVERITDYAKKFGLGENTGIDLFGEKPGFLPSKEWKEEFKNESWYLGDTYHLAIGQGDILVTPLQVASYTSIFANGGTYYQPHVVDYITNQKNETTTVIEPMIKNTQVISQESINIVRQGMQAAVLVGSAKKLQSLPVSAGAKTGTAQFGNEDKSHAWFTVFAPYDNPQIVLTILIEEGGEGSVTALPIAEQILQDYFSSAKTPTN</sequence>
<evidence type="ECO:0000256" key="9">
    <source>
        <dbReference type="ARBA" id="ARBA00022984"/>
    </source>
</evidence>
<dbReference type="GO" id="GO:0071972">
    <property type="term" value="F:peptidoglycan L,D-transpeptidase activity"/>
    <property type="evidence" value="ECO:0007669"/>
    <property type="project" value="TreeGrafter"/>
</dbReference>
<name>A0A1G2BA93_9BACT</name>
<dbReference type="InterPro" id="IPR001460">
    <property type="entry name" value="PCN-bd_Tpept"/>
</dbReference>
<dbReference type="GO" id="GO:0008658">
    <property type="term" value="F:penicillin binding"/>
    <property type="evidence" value="ECO:0007669"/>
    <property type="project" value="InterPro"/>
</dbReference>
<dbReference type="Proteomes" id="UP000176420">
    <property type="component" value="Unassembled WGS sequence"/>
</dbReference>
<keyword evidence="11 13" id="KW-0472">Membrane</keyword>
<reference evidence="16 17" key="1">
    <citation type="journal article" date="2016" name="Nat. Commun.">
        <title>Thousands of microbial genomes shed light on interconnected biogeochemical processes in an aquifer system.</title>
        <authorList>
            <person name="Anantharaman K."/>
            <person name="Brown C.T."/>
            <person name="Hug L.A."/>
            <person name="Sharon I."/>
            <person name="Castelle C.J."/>
            <person name="Probst A.J."/>
            <person name="Thomas B.C."/>
            <person name="Singh A."/>
            <person name="Wilkins M.J."/>
            <person name="Karaoz U."/>
            <person name="Brodie E.L."/>
            <person name="Williams K.H."/>
            <person name="Hubbard S.S."/>
            <person name="Banfield J.F."/>
        </authorList>
    </citation>
    <scope>NUCLEOTIDE SEQUENCE [LARGE SCALE GENOMIC DNA]</scope>
</reference>
<evidence type="ECO:0000313" key="16">
    <source>
        <dbReference type="EMBL" id="OGY86032.1"/>
    </source>
</evidence>
<evidence type="ECO:0000256" key="8">
    <source>
        <dbReference type="ARBA" id="ARBA00022960"/>
    </source>
</evidence>
<keyword evidence="8" id="KW-0133">Cell shape</keyword>
<evidence type="ECO:0000256" key="7">
    <source>
        <dbReference type="ARBA" id="ARBA00022801"/>
    </source>
</evidence>
<evidence type="ECO:0000256" key="13">
    <source>
        <dbReference type="SAM" id="Phobius"/>
    </source>
</evidence>
<dbReference type="Gene3D" id="3.30.1390.30">
    <property type="entry name" value="Penicillin-binding protein 2a, domain 3"/>
    <property type="match status" value="1"/>
</dbReference>
<keyword evidence="3" id="KW-1003">Cell membrane</keyword>
<keyword evidence="12" id="KW-0961">Cell wall biogenesis/degradation</keyword>
<dbReference type="Gene3D" id="3.40.710.10">
    <property type="entry name" value="DD-peptidase/beta-lactamase superfamily"/>
    <property type="match status" value="1"/>
</dbReference>
<keyword evidence="6 13" id="KW-0812">Transmembrane</keyword>
<evidence type="ECO:0000256" key="2">
    <source>
        <dbReference type="ARBA" id="ARBA00004236"/>
    </source>
</evidence>
<evidence type="ECO:0000256" key="11">
    <source>
        <dbReference type="ARBA" id="ARBA00023136"/>
    </source>
</evidence>
<keyword evidence="4" id="KW-0997">Cell inner membrane</keyword>
<keyword evidence="9" id="KW-0573">Peptidoglycan synthesis</keyword>
<evidence type="ECO:0000259" key="15">
    <source>
        <dbReference type="Pfam" id="PF03717"/>
    </source>
</evidence>
<dbReference type="GO" id="GO:0009002">
    <property type="term" value="F:serine-type D-Ala-D-Ala carboxypeptidase activity"/>
    <property type="evidence" value="ECO:0007669"/>
    <property type="project" value="InterPro"/>
</dbReference>
<protein>
    <submittedName>
        <fullName evidence="16">Penicillin-binding protein 2</fullName>
    </submittedName>
</protein>
<dbReference type="InterPro" id="IPR005311">
    <property type="entry name" value="PBP_dimer"/>
</dbReference>
<dbReference type="InterPro" id="IPR017790">
    <property type="entry name" value="Penicillin-binding_protein_2"/>
</dbReference>
<evidence type="ECO:0000256" key="12">
    <source>
        <dbReference type="ARBA" id="ARBA00023316"/>
    </source>
</evidence>
<evidence type="ECO:0000256" key="1">
    <source>
        <dbReference type="ARBA" id="ARBA00004167"/>
    </source>
</evidence>
<dbReference type="GO" id="GO:0005886">
    <property type="term" value="C:plasma membrane"/>
    <property type="evidence" value="ECO:0007669"/>
    <property type="project" value="UniProtKB-SubCell"/>
</dbReference>
<feature type="domain" description="Penicillin-binding protein dimerisation" evidence="15">
    <location>
        <begin position="95"/>
        <end position="267"/>
    </location>
</feature>
<gene>
    <name evidence="16" type="ORF">A2319_00485</name>
</gene>
<evidence type="ECO:0000256" key="6">
    <source>
        <dbReference type="ARBA" id="ARBA00022692"/>
    </source>
</evidence>
<dbReference type="Gene3D" id="3.90.1310.10">
    <property type="entry name" value="Penicillin-binding protein 2a (Domain 2)"/>
    <property type="match status" value="1"/>
</dbReference>
<proteinExistence type="predicted"/>
<evidence type="ECO:0000256" key="4">
    <source>
        <dbReference type="ARBA" id="ARBA00022519"/>
    </source>
</evidence>
<evidence type="ECO:0000313" key="17">
    <source>
        <dbReference type="Proteomes" id="UP000176420"/>
    </source>
</evidence>
<dbReference type="GO" id="GO:0009252">
    <property type="term" value="P:peptidoglycan biosynthetic process"/>
    <property type="evidence" value="ECO:0007669"/>
    <property type="project" value="UniProtKB-KW"/>
</dbReference>
<feature type="domain" description="Penicillin-binding protein transpeptidase" evidence="14">
    <location>
        <begin position="311"/>
        <end position="638"/>
    </location>
</feature>
<dbReference type="Pfam" id="PF03717">
    <property type="entry name" value="PBP_dimer"/>
    <property type="match status" value="1"/>
</dbReference>
<evidence type="ECO:0000256" key="10">
    <source>
        <dbReference type="ARBA" id="ARBA00022989"/>
    </source>
</evidence>
<keyword evidence="5" id="KW-0645">Protease</keyword>